<dbReference type="STRING" id="571915.CMUST_09985"/>
<reference evidence="1 2" key="1">
    <citation type="journal article" date="2015" name="Genome Announc.">
        <title>Complete Genome Sequence of the Type Strain Corynebacterium mustelae DSM 45274, Isolated from Various Tissues of a Male Ferret with Lethal Sepsis.</title>
        <authorList>
            <person name="Ruckert C."/>
            <person name="Eimer J."/>
            <person name="Winkler A."/>
            <person name="Tauch A."/>
        </authorList>
    </citation>
    <scope>NUCLEOTIDE SEQUENCE [LARGE SCALE GENOMIC DNA]</scope>
    <source>
        <strain evidence="1 2">DSM 45274</strain>
    </source>
</reference>
<evidence type="ECO:0000313" key="2">
    <source>
        <dbReference type="Proteomes" id="UP000035199"/>
    </source>
</evidence>
<sequence length="201" mass="22690">MRYLLNNFDNGIAVDGFQSEDVIFALELPRTPQQEWACPAQVVAWAKASGLPHDQRDYVVITALLVFAGVEKHSKEATAPLFDVLTSSPLSSRQVQQITEELIDGERWDPHGLLRVLNKQKHDCVVFRPVIAALVHHITLDHLGPRPPAWTSNLFTVVGILIQADSMSEHNATILRDLETIARWSRNDDIRQHASHLYPQH</sequence>
<evidence type="ECO:0000313" key="1">
    <source>
        <dbReference type="EMBL" id="AKK06313.1"/>
    </source>
</evidence>
<name>A0A0G3H3C0_9CORY</name>
<organism evidence="1 2">
    <name type="scientific">Corynebacterium mustelae</name>
    <dbReference type="NCBI Taxonomy" id="571915"/>
    <lineage>
        <taxon>Bacteria</taxon>
        <taxon>Bacillati</taxon>
        <taxon>Actinomycetota</taxon>
        <taxon>Actinomycetes</taxon>
        <taxon>Mycobacteriales</taxon>
        <taxon>Corynebacteriaceae</taxon>
        <taxon>Corynebacterium</taxon>
    </lineage>
</organism>
<accession>A0A0G3H3C0</accession>
<proteinExistence type="predicted"/>
<dbReference type="EMBL" id="CP011542">
    <property type="protein sequence ID" value="AKK06313.1"/>
    <property type="molecule type" value="Genomic_DNA"/>
</dbReference>
<dbReference type="Proteomes" id="UP000035199">
    <property type="component" value="Chromosome"/>
</dbReference>
<dbReference type="KEGG" id="cmv:CMUST_09985"/>
<dbReference type="RefSeq" id="WP_047262366.1">
    <property type="nucleotide sequence ID" value="NZ_CP011542.1"/>
</dbReference>
<protein>
    <submittedName>
        <fullName evidence="1">Uncharacterized protein</fullName>
    </submittedName>
</protein>
<keyword evidence="2" id="KW-1185">Reference proteome</keyword>
<gene>
    <name evidence="1" type="ORF">CMUST_09985</name>
</gene>
<reference evidence="2" key="2">
    <citation type="submission" date="2015-05" db="EMBL/GenBank/DDBJ databases">
        <title>Complete genome sequence of Corynebacterium mustelae DSM 45274, isolated from various tissues of a male ferret with lethal sepsis.</title>
        <authorList>
            <person name="Ruckert C."/>
            <person name="Albersmeier A."/>
            <person name="Winkler A."/>
            <person name="Tauch A."/>
        </authorList>
    </citation>
    <scope>NUCLEOTIDE SEQUENCE [LARGE SCALE GENOMIC DNA]</scope>
    <source>
        <strain evidence="2">DSM 45274</strain>
    </source>
</reference>
<dbReference type="PATRIC" id="fig|571915.4.peg.2120"/>
<dbReference type="AlphaFoldDB" id="A0A0G3H3C0"/>